<dbReference type="Proteomes" id="UP000663881">
    <property type="component" value="Unassembled WGS sequence"/>
</dbReference>
<dbReference type="OrthoDB" id="10039644at2759"/>
<evidence type="ECO:0000256" key="3">
    <source>
        <dbReference type="SAM" id="SignalP"/>
    </source>
</evidence>
<proteinExistence type="predicted"/>
<dbReference type="Gene3D" id="2.120.10.30">
    <property type="entry name" value="TolB, C-terminal domain"/>
    <property type="match status" value="2"/>
</dbReference>
<protein>
    <submittedName>
        <fullName evidence="7">Uncharacterized protein</fullName>
    </submittedName>
</protein>
<dbReference type="EMBL" id="CAJOAY010000556">
    <property type="protein sequence ID" value="CAF3691325.1"/>
    <property type="molecule type" value="Genomic_DNA"/>
</dbReference>
<dbReference type="Pfam" id="PF17170">
    <property type="entry name" value="DUF5128"/>
    <property type="match status" value="1"/>
</dbReference>
<organism evidence="7 8">
    <name type="scientific">Adineta steineri</name>
    <dbReference type="NCBI Taxonomy" id="433720"/>
    <lineage>
        <taxon>Eukaryota</taxon>
        <taxon>Metazoa</taxon>
        <taxon>Spiralia</taxon>
        <taxon>Gnathifera</taxon>
        <taxon>Rotifera</taxon>
        <taxon>Eurotatoria</taxon>
        <taxon>Bdelloidea</taxon>
        <taxon>Adinetida</taxon>
        <taxon>Adinetidae</taxon>
        <taxon>Adineta</taxon>
    </lineage>
</organism>
<keyword evidence="1" id="KW-0677">Repeat</keyword>
<evidence type="ECO:0000313" key="8">
    <source>
        <dbReference type="Proteomes" id="UP000663868"/>
    </source>
</evidence>
<dbReference type="PANTHER" id="PTHR24104">
    <property type="entry name" value="E3 UBIQUITIN-PROTEIN LIGASE NHLRC1-RELATED"/>
    <property type="match status" value="1"/>
</dbReference>
<dbReference type="Proteomes" id="UP000663891">
    <property type="component" value="Unassembled WGS sequence"/>
</dbReference>
<evidence type="ECO:0000313" key="5">
    <source>
        <dbReference type="EMBL" id="CAF1278491.1"/>
    </source>
</evidence>
<gene>
    <name evidence="4" type="ORF">IZO911_LOCUS14110</name>
    <name evidence="7" type="ORF">KXQ929_LOCUS34408</name>
    <name evidence="6" type="ORF">OKA104_LOCUS11828</name>
    <name evidence="5" type="ORF">VCS650_LOCUS29829</name>
</gene>
<dbReference type="CDD" id="cd05819">
    <property type="entry name" value="NHL"/>
    <property type="match status" value="1"/>
</dbReference>
<sequence length="410" mass="46081">MNTTSILCYIVFIILSITVQIESQICEKKPQYGECSINSACGCFRLMGVNNNTGICGFRWPTCSRLVLCNSIDNSCSQSNMTCVQHPQCNDLPLCYPVTMTSQSICPPMKNEVNSKWKQNGIIIAGGNANGNHPNQFAFPTGIFIDDENTIYIADSYNDRIVEWKFNSKNGHVIAGENGRGNGSDQFNSPMNMIFDKQNNSLIICDQGNRRIIQWFYQSGTKQQILISNIDCYGLAIDKNGFIYISDNKKDEVRQWKEGDVNGRIVAGGNGKGKQLNQFNSPTYIFIDEDSSLYITDYWNHRVMKWRKDAKEGIVVAGGNDGGENLNQLRFPQGVIVDHLGQIYVVDGLNNRVMRWYEGKEEGEIVVGGNGEGSQLNQLNHPTSLSFDAEQNIYVVDSYNQRVQKYLIDI</sequence>
<dbReference type="PROSITE" id="PS51125">
    <property type="entry name" value="NHL"/>
    <property type="match status" value="2"/>
</dbReference>
<keyword evidence="3" id="KW-0732">Signal</keyword>
<dbReference type="Pfam" id="PF01436">
    <property type="entry name" value="NHL"/>
    <property type="match status" value="1"/>
</dbReference>
<dbReference type="PANTHER" id="PTHR24104:SF25">
    <property type="entry name" value="PROTEIN LIN-41"/>
    <property type="match status" value="1"/>
</dbReference>
<dbReference type="EMBL" id="CAJOBB010004680">
    <property type="protein sequence ID" value="CAF4098948.1"/>
    <property type="molecule type" value="Genomic_DNA"/>
</dbReference>
<dbReference type="AlphaFoldDB" id="A0A819ULI1"/>
<evidence type="ECO:0000313" key="6">
    <source>
        <dbReference type="EMBL" id="CAF3691325.1"/>
    </source>
</evidence>
<reference evidence="7" key="1">
    <citation type="submission" date="2021-02" db="EMBL/GenBank/DDBJ databases">
        <authorList>
            <person name="Nowell W R."/>
        </authorList>
    </citation>
    <scope>NUCLEOTIDE SEQUENCE</scope>
</reference>
<dbReference type="GO" id="GO:0008270">
    <property type="term" value="F:zinc ion binding"/>
    <property type="evidence" value="ECO:0007669"/>
    <property type="project" value="UniProtKB-KW"/>
</dbReference>
<feature type="repeat" description="NHL" evidence="2">
    <location>
        <begin position="373"/>
        <end position="409"/>
    </location>
</feature>
<dbReference type="InterPro" id="IPR011042">
    <property type="entry name" value="6-blade_b-propeller_TolB-like"/>
</dbReference>
<accession>A0A819ULI1</accession>
<dbReference type="SUPFAM" id="SSF101898">
    <property type="entry name" value="NHL repeat"/>
    <property type="match status" value="1"/>
</dbReference>
<dbReference type="Gene3D" id="2.40.10.500">
    <property type="match status" value="1"/>
</dbReference>
<dbReference type="EMBL" id="CAJNON010000470">
    <property type="protein sequence ID" value="CAF1278491.1"/>
    <property type="molecule type" value="Genomic_DNA"/>
</dbReference>
<evidence type="ECO:0000256" key="1">
    <source>
        <dbReference type="ARBA" id="ARBA00022737"/>
    </source>
</evidence>
<feature type="chain" id="PRO_5036236158" evidence="3">
    <location>
        <begin position="24"/>
        <end position="410"/>
    </location>
</feature>
<comment type="caution">
    <text evidence="7">The sequence shown here is derived from an EMBL/GenBank/DDBJ whole genome shotgun (WGS) entry which is preliminary data.</text>
</comment>
<evidence type="ECO:0000313" key="4">
    <source>
        <dbReference type="EMBL" id="CAF0935207.1"/>
    </source>
</evidence>
<evidence type="ECO:0000256" key="2">
    <source>
        <dbReference type="PROSITE-ProRule" id="PRU00504"/>
    </source>
</evidence>
<name>A0A819ULI1_9BILA</name>
<dbReference type="InterPro" id="IPR050952">
    <property type="entry name" value="TRIM-NHL_E3_ligases"/>
</dbReference>
<dbReference type="Proteomes" id="UP000663860">
    <property type="component" value="Unassembled WGS sequence"/>
</dbReference>
<dbReference type="InterPro" id="IPR001258">
    <property type="entry name" value="NHL_repeat"/>
</dbReference>
<feature type="repeat" description="NHL" evidence="2">
    <location>
        <begin position="131"/>
        <end position="169"/>
    </location>
</feature>
<dbReference type="Proteomes" id="UP000663868">
    <property type="component" value="Unassembled WGS sequence"/>
</dbReference>
<evidence type="ECO:0000313" key="7">
    <source>
        <dbReference type="EMBL" id="CAF4098948.1"/>
    </source>
</evidence>
<dbReference type="EMBL" id="CAJNOE010000116">
    <property type="protein sequence ID" value="CAF0935207.1"/>
    <property type="molecule type" value="Genomic_DNA"/>
</dbReference>
<feature type="signal peptide" evidence="3">
    <location>
        <begin position="1"/>
        <end position="23"/>
    </location>
</feature>